<keyword evidence="6 12" id="KW-0408">Iron</keyword>
<keyword evidence="8 12" id="KW-0342">GTP-binding</keyword>
<dbReference type="PANTHER" id="PTHR22960">
    <property type="entry name" value="MOLYBDOPTERIN COFACTOR SYNTHESIS PROTEIN A"/>
    <property type="match status" value="1"/>
</dbReference>
<dbReference type="SFLD" id="SFLDS00029">
    <property type="entry name" value="Radical_SAM"/>
    <property type="match status" value="1"/>
</dbReference>
<gene>
    <name evidence="12 15" type="primary">moaA</name>
    <name evidence="15" type="ORF">G3480_10350</name>
</gene>
<dbReference type="GO" id="GO:0005525">
    <property type="term" value="F:GTP binding"/>
    <property type="evidence" value="ECO:0007669"/>
    <property type="project" value="UniProtKB-UniRule"/>
</dbReference>
<dbReference type="Gene3D" id="3.20.20.70">
    <property type="entry name" value="Aldolase class I"/>
    <property type="match status" value="1"/>
</dbReference>
<comment type="subunit">
    <text evidence="12">Monomer and homodimer.</text>
</comment>
<feature type="binding site" evidence="12">
    <location>
        <position position="123"/>
    </location>
    <ligand>
        <name>GTP</name>
        <dbReference type="ChEBI" id="CHEBI:37565"/>
    </ligand>
</feature>
<dbReference type="InterPro" id="IPR013785">
    <property type="entry name" value="Aldolase_TIM"/>
</dbReference>
<keyword evidence="10 12" id="KW-0456">Lyase</keyword>
<dbReference type="PROSITE" id="PS01305">
    <property type="entry name" value="MOAA_NIFB_PQQE"/>
    <property type="match status" value="1"/>
</dbReference>
<dbReference type="GO" id="GO:1904047">
    <property type="term" value="F:S-adenosyl-L-methionine binding"/>
    <property type="evidence" value="ECO:0007669"/>
    <property type="project" value="UniProtKB-UniRule"/>
</dbReference>
<dbReference type="GO" id="GO:0051539">
    <property type="term" value="F:4 iron, 4 sulfur cluster binding"/>
    <property type="evidence" value="ECO:0007669"/>
    <property type="project" value="UniProtKB-UniRule"/>
</dbReference>
<evidence type="ECO:0000256" key="10">
    <source>
        <dbReference type="ARBA" id="ARBA00023239"/>
    </source>
</evidence>
<evidence type="ECO:0000256" key="1">
    <source>
        <dbReference type="ARBA" id="ARBA00012167"/>
    </source>
</evidence>
<evidence type="ECO:0000256" key="13">
    <source>
        <dbReference type="SAM" id="MobiDB-lite"/>
    </source>
</evidence>
<evidence type="ECO:0000313" key="15">
    <source>
        <dbReference type="EMBL" id="NEX20705.1"/>
    </source>
</evidence>
<dbReference type="SFLD" id="SFLDG01383">
    <property type="entry name" value="cyclic_pyranopterin_phosphate"/>
    <property type="match status" value="1"/>
</dbReference>
<dbReference type="GO" id="GO:0046872">
    <property type="term" value="F:metal ion binding"/>
    <property type="evidence" value="ECO:0007669"/>
    <property type="project" value="UniProtKB-KW"/>
</dbReference>
<evidence type="ECO:0000256" key="6">
    <source>
        <dbReference type="ARBA" id="ARBA00023004"/>
    </source>
</evidence>
<protein>
    <recommendedName>
        <fullName evidence="1 12">GTP 3',8-cyclase</fullName>
        <ecNumber evidence="1 12">4.1.99.22</ecNumber>
    </recommendedName>
    <alternativeName>
        <fullName evidence="12">Molybdenum cofactor biosynthesis protein A</fullName>
    </alternativeName>
</protein>
<dbReference type="Pfam" id="PF04055">
    <property type="entry name" value="Radical_SAM"/>
    <property type="match status" value="1"/>
</dbReference>
<dbReference type="Proteomes" id="UP000471640">
    <property type="component" value="Unassembled WGS sequence"/>
</dbReference>
<feature type="binding site" evidence="12">
    <location>
        <position position="92"/>
    </location>
    <ligand>
        <name>GTP</name>
        <dbReference type="ChEBI" id="CHEBI:37565"/>
    </ligand>
</feature>
<name>A0A6P1DYS0_9GAMM</name>
<dbReference type="CDD" id="cd21117">
    <property type="entry name" value="Twitch_MoaA"/>
    <property type="match status" value="1"/>
</dbReference>
<feature type="binding site" evidence="12">
    <location>
        <position position="184"/>
    </location>
    <ligand>
        <name>GTP</name>
        <dbReference type="ChEBI" id="CHEBI:37565"/>
    </ligand>
</feature>
<feature type="binding site" evidence="12">
    <location>
        <position position="218"/>
    </location>
    <ligand>
        <name>S-adenosyl-L-methionine</name>
        <dbReference type="ChEBI" id="CHEBI:59789"/>
    </ligand>
</feature>
<feature type="binding site" evidence="12">
    <location>
        <begin position="287"/>
        <end position="289"/>
    </location>
    <ligand>
        <name>GTP</name>
        <dbReference type="ChEBI" id="CHEBI:37565"/>
    </ligand>
</feature>
<dbReference type="HAMAP" id="MF_01225_B">
    <property type="entry name" value="MoaA_B"/>
    <property type="match status" value="1"/>
</dbReference>
<feature type="binding site" evidence="12">
    <location>
        <position position="50"/>
    </location>
    <ligand>
        <name>[4Fe-4S] cluster</name>
        <dbReference type="ChEBI" id="CHEBI:49883"/>
        <label>1</label>
        <note>4Fe-4S-S-AdoMet</note>
    </ligand>
</feature>
<feature type="region of interest" description="Disordered" evidence="13">
    <location>
        <begin position="1"/>
        <end position="23"/>
    </location>
</feature>
<keyword evidence="4 12" id="KW-0479">Metal-binding</keyword>
<dbReference type="InterPro" id="IPR010505">
    <property type="entry name" value="MoaA_twitch"/>
</dbReference>
<proteinExistence type="inferred from homology"/>
<keyword evidence="7 12" id="KW-0411">Iron-sulfur</keyword>
<keyword evidence="16" id="KW-1185">Reference proteome</keyword>
<keyword evidence="9 12" id="KW-0501">Molybdenum cofactor biosynthesis</keyword>
<feature type="binding site" evidence="12">
    <location>
        <position position="285"/>
    </location>
    <ligand>
        <name>[4Fe-4S] cluster</name>
        <dbReference type="ChEBI" id="CHEBI:49883"/>
        <label>2</label>
        <note>4Fe-4S-substrate</note>
    </ligand>
</feature>
<feature type="binding site" evidence="12">
    <location>
        <position position="43"/>
    </location>
    <ligand>
        <name>GTP</name>
        <dbReference type="ChEBI" id="CHEBI:37565"/>
    </ligand>
</feature>
<feature type="binding site" evidence="12">
    <location>
        <position position="96"/>
    </location>
    <ligand>
        <name>S-adenosyl-L-methionine</name>
        <dbReference type="ChEBI" id="CHEBI:59789"/>
    </ligand>
</feature>
<dbReference type="NCBIfam" id="TIGR02666">
    <property type="entry name" value="moaA"/>
    <property type="match status" value="1"/>
</dbReference>
<dbReference type="GO" id="GO:0006777">
    <property type="term" value="P:Mo-molybdopterin cofactor biosynthetic process"/>
    <property type="evidence" value="ECO:0007669"/>
    <property type="project" value="UniProtKB-UniRule"/>
</dbReference>
<feature type="binding site" evidence="12">
    <location>
        <position position="56"/>
    </location>
    <ligand>
        <name>S-adenosyl-L-methionine</name>
        <dbReference type="ChEBI" id="CHEBI:59789"/>
    </ligand>
</feature>
<keyword evidence="5 12" id="KW-0547">Nucleotide-binding</keyword>
<comment type="pathway">
    <text evidence="12">Cofactor biosynthesis; molybdopterin biosynthesis.</text>
</comment>
<dbReference type="GO" id="GO:0061799">
    <property type="term" value="F:cyclic pyranopterin monophosphate synthase activity"/>
    <property type="evidence" value="ECO:0007669"/>
    <property type="project" value="TreeGrafter"/>
</dbReference>
<evidence type="ECO:0000256" key="9">
    <source>
        <dbReference type="ARBA" id="ARBA00023150"/>
    </source>
</evidence>
<evidence type="ECO:0000256" key="3">
    <source>
        <dbReference type="ARBA" id="ARBA00022691"/>
    </source>
</evidence>
<dbReference type="SUPFAM" id="SSF102114">
    <property type="entry name" value="Radical SAM enzymes"/>
    <property type="match status" value="1"/>
</dbReference>
<accession>A0A6P1DYS0</accession>
<dbReference type="SFLD" id="SFLDG01067">
    <property type="entry name" value="SPASM/twitch_domain_containing"/>
    <property type="match status" value="1"/>
</dbReference>
<reference evidence="16" key="1">
    <citation type="journal article" date="2020" name="Microbiol. Resour. Announc.">
        <title>Draft Genome Sequences of Thiorhodococcus mannitoliphagus and Thiorhodococcus minor, Purple Sulfur Photosynthetic Bacteria in the Gammaproteobacterial Family Chromatiaceae.</title>
        <authorList>
            <person name="Aviles F.A."/>
            <person name="Meyer T.E."/>
            <person name="Kyndt J.A."/>
        </authorList>
    </citation>
    <scope>NUCLEOTIDE SEQUENCE [LARGE SCALE GENOMIC DNA]</scope>
    <source>
        <strain evidence="16">DSM 18266</strain>
    </source>
</reference>
<dbReference type="InterPro" id="IPR058240">
    <property type="entry name" value="rSAM_sf"/>
</dbReference>
<comment type="cofactor">
    <cofactor evidence="12">
        <name>[4Fe-4S] cluster</name>
        <dbReference type="ChEBI" id="CHEBI:49883"/>
    </cofactor>
    <text evidence="12">Binds 2 [4Fe-4S] clusters. Binds 1 [4Fe-4S] cluster coordinated with 3 cysteines and an exchangeable S-adenosyl-L-methionine and 1 [4Fe-4S] cluster coordinated with 3 cysteines and the GTP-derived substrate.</text>
</comment>
<evidence type="ECO:0000259" key="14">
    <source>
        <dbReference type="PROSITE" id="PS51918"/>
    </source>
</evidence>
<evidence type="ECO:0000256" key="11">
    <source>
        <dbReference type="ARBA" id="ARBA00048697"/>
    </source>
</evidence>
<evidence type="ECO:0000256" key="12">
    <source>
        <dbReference type="HAMAP-Rule" id="MF_01225"/>
    </source>
</evidence>
<dbReference type="Pfam" id="PF06463">
    <property type="entry name" value="Mob_synth_C"/>
    <property type="match status" value="1"/>
</dbReference>
<comment type="function">
    <text evidence="12">Catalyzes the cyclization of GTP to (8S)-3',8-cyclo-7,8-dihydroguanosine 5'-triphosphate.</text>
</comment>
<dbReference type="InterPro" id="IPR006638">
    <property type="entry name" value="Elp3/MiaA/NifB-like_rSAM"/>
</dbReference>
<feature type="binding site" evidence="12">
    <location>
        <position position="54"/>
    </location>
    <ligand>
        <name>[4Fe-4S] cluster</name>
        <dbReference type="ChEBI" id="CHEBI:49883"/>
        <label>1</label>
        <note>4Fe-4S-S-AdoMet</note>
    </ligand>
</feature>
<dbReference type="InterPro" id="IPR013483">
    <property type="entry name" value="MoaA"/>
</dbReference>
<dbReference type="EC" id="4.1.99.22" evidence="1 12"/>
<evidence type="ECO:0000313" key="16">
    <source>
        <dbReference type="Proteomes" id="UP000471640"/>
    </source>
</evidence>
<dbReference type="InterPro" id="IPR050105">
    <property type="entry name" value="MoCo_biosynth_MoaA/MoaC"/>
</dbReference>
<dbReference type="SFLD" id="SFLDG01386">
    <property type="entry name" value="main_SPASM_domain-containing"/>
    <property type="match status" value="1"/>
</dbReference>
<keyword evidence="2 12" id="KW-0004">4Fe-4S</keyword>
<comment type="similarity">
    <text evidence="12">Belongs to the radical SAM superfamily. MoaA family.</text>
</comment>
<keyword evidence="3 12" id="KW-0949">S-adenosyl-L-methionine</keyword>
<dbReference type="PROSITE" id="PS51918">
    <property type="entry name" value="RADICAL_SAM"/>
    <property type="match status" value="1"/>
</dbReference>
<dbReference type="SMART" id="SM00729">
    <property type="entry name" value="Elp3"/>
    <property type="match status" value="1"/>
</dbReference>
<organism evidence="15 16">
    <name type="scientific">Thiorhodococcus mannitoliphagus</name>
    <dbReference type="NCBI Taxonomy" id="329406"/>
    <lineage>
        <taxon>Bacteria</taxon>
        <taxon>Pseudomonadati</taxon>
        <taxon>Pseudomonadota</taxon>
        <taxon>Gammaproteobacteria</taxon>
        <taxon>Chromatiales</taxon>
        <taxon>Chromatiaceae</taxon>
        <taxon>Thiorhodococcus</taxon>
    </lineage>
</organism>
<feature type="binding site" evidence="12">
    <location>
        <position position="282"/>
    </location>
    <ligand>
        <name>[4Fe-4S] cluster</name>
        <dbReference type="ChEBI" id="CHEBI:49883"/>
        <label>2</label>
        <note>4Fe-4S-substrate</note>
    </ligand>
</feature>
<reference evidence="15 16" key="2">
    <citation type="submission" date="2020-02" db="EMBL/GenBank/DDBJ databases">
        <title>Genome sequences of Thiorhodococcus mannitoliphagus and Thiorhodococcus minor, purple sulfur photosynthetic bacteria in the gammaproteobacterial family, Chromatiaceae.</title>
        <authorList>
            <person name="Aviles F.A."/>
            <person name="Meyer T.E."/>
            <person name="Kyndt J.A."/>
        </authorList>
    </citation>
    <scope>NUCLEOTIDE SEQUENCE [LARGE SCALE GENOMIC DNA]</scope>
    <source>
        <strain evidence="15 16">DSM 18266</strain>
    </source>
</reference>
<comment type="catalytic activity">
    <reaction evidence="11 12">
        <text>GTP + AH2 + S-adenosyl-L-methionine = (8S)-3',8-cyclo-7,8-dihydroguanosine 5'-triphosphate + 5'-deoxyadenosine + L-methionine + A + H(+)</text>
        <dbReference type="Rhea" id="RHEA:49576"/>
        <dbReference type="ChEBI" id="CHEBI:13193"/>
        <dbReference type="ChEBI" id="CHEBI:15378"/>
        <dbReference type="ChEBI" id="CHEBI:17319"/>
        <dbReference type="ChEBI" id="CHEBI:17499"/>
        <dbReference type="ChEBI" id="CHEBI:37565"/>
        <dbReference type="ChEBI" id="CHEBI:57844"/>
        <dbReference type="ChEBI" id="CHEBI:59789"/>
        <dbReference type="ChEBI" id="CHEBI:131766"/>
        <dbReference type="EC" id="4.1.99.22"/>
    </reaction>
</comment>
<evidence type="ECO:0000256" key="2">
    <source>
        <dbReference type="ARBA" id="ARBA00022485"/>
    </source>
</evidence>
<evidence type="ECO:0000256" key="4">
    <source>
        <dbReference type="ARBA" id="ARBA00022723"/>
    </source>
</evidence>
<dbReference type="InterPro" id="IPR040064">
    <property type="entry name" value="MoaA-like"/>
</dbReference>
<dbReference type="AlphaFoldDB" id="A0A6P1DYS0"/>
<dbReference type="EMBL" id="JAAIJR010000034">
    <property type="protein sequence ID" value="NEX20705.1"/>
    <property type="molecule type" value="Genomic_DNA"/>
</dbReference>
<feature type="domain" description="Radical SAM core" evidence="14">
    <location>
        <begin position="34"/>
        <end position="253"/>
    </location>
</feature>
<evidence type="ECO:0000256" key="8">
    <source>
        <dbReference type="ARBA" id="ARBA00023134"/>
    </source>
</evidence>
<dbReference type="GO" id="GO:0061798">
    <property type="term" value="F:GTP 3',8'-cyclase activity"/>
    <property type="evidence" value="ECO:0007669"/>
    <property type="project" value="UniProtKB-UniRule"/>
</dbReference>
<feature type="binding site" evidence="12">
    <location>
        <position position="299"/>
    </location>
    <ligand>
        <name>[4Fe-4S] cluster</name>
        <dbReference type="ChEBI" id="CHEBI:49883"/>
        <label>2</label>
        <note>4Fe-4S-substrate</note>
    </ligand>
</feature>
<evidence type="ECO:0000256" key="7">
    <source>
        <dbReference type="ARBA" id="ARBA00023014"/>
    </source>
</evidence>
<dbReference type="UniPathway" id="UPA00344"/>
<dbReference type="PANTHER" id="PTHR22960:SF0">
    <property type="entry name" value="MOLYBDENUM COFACTOR BIOSYNTHESIS PROTEIN 1"/>
    <property type="match status" value="1"/>
</dbReference>
<dbReference type="InterPro" id="IPR000385">
    <property type="entry name" value="MoaA_NifB_PqqE_Fe-S-bd_CS"/>
</dbReference>
<feature type="binding site" evidence="12">
    <location>
        <position position="147"/>
    </location>
    <ligand>
        <name>S-adenosyl-L-methionine</name>
        <dbReference type="ChEBI" id="CHEBI:59789"/>
    </ligand>
</feature>
<feature type="binding site" evidence="12">
    <location>
        <position position="57"/>
    </location>
    <ligand>
        <name>[4Fe-4S] cluster</name>
        <dbReference type="ChEBI" id="CHEBI:49883"/>
        <label>1</label>
        <note>4Fe-4S-S-AdoMet</note>
    </ligand>
</feature>
<comment type="caution">
    <text evidence="15">The sequence shown here is derived from an EMBL/GenBank/DDBJ whole genome shotgun (WGS) entry which is preliminary data.</text>
</comment>
<sequence length="356" mass="39677">MRTRQSPLGDRVNRQQPAPPAAQCGNPVAGLIDRFGRRVTYVRLSVTDRCDLRCVYCMSEKMTFLPRAQLLTLEEMARLGRLFSELGVTKLRVTGGEPLVRPNVIWLFEQLGALSGVRDLTLTTNATQLGRYAGALRDAGVSRINISLDTLIPERFRAITRVGEIGKTLSGLEAARRVGFQRIKLNTVVLKHRNHDEVVDLVRFAIERGIDISFIEEMPLGVIGDHDRAEAYYSSDAIRRDLAEHFDLVPTIDGTGGPSKYFQIAGEETRVGFISPHSHNFCGDCNRVRVTALGRLLLCLGQEHSSDLRRVLHANPTDDDRVKRAIVAAMDLKPRGHAFDLQAKPVIFRHMNMTGG</sequence>
<evidence type="ECO:0000256" key="5">
    <source>
        <dbReference type="ARBA" id="ARBA00022741"/>
    </source>
</evidence>
<dbReference type="CDD" id="cd01335">
    <property type="entry name" value="Radical_SAM"/>
    <property type="match status" value="1"/>
</dbReference>
<dbReference type="InterPro" id="IPR007197">
    <property type="entry name" value="rSAM"/>
</dbReference>